<dbReference type="Pfam" id="PF13181">
    <property type="entry name" value="TPR_8"/>
    <property type="match status" value="1"/>
</dbReference>
<comment type="caution">
    <text evidence="3">The sequence shown here is derived from an EMBL/GenBank/DDBJ whole genome shotgun (WGS) entry which is preliminary data.</text>
</comment>
<gene>
    <name evidence="3" type="ORF">HY618_06800</name>
</gene>
<dbReference type="GO" id="GO:0035556">
    <property type="term" value="P:intracellular signal transduction"/>
    <property type="evidence" value="ECO:0007669"/>
    <property type="project" value="InterPro"/>
</dbReference>
<organism evidence="3 4">
    <name type="scientific">Tectimicrobiota bacterium</name>
    <dbReference type="NCBI Taxonomy" id="2528274"/>
    <lineage>
        <taxon>Bacteria</taxon>
        <taxon>Pseudomonadati</taxon>
        <taxon>Nitrospinota/Tectimicrobiota group</taxon>
        <taxon>Candidatus Tectimicrobiota</taxon>
    </lineage>
</organism>
<keyword evidence="1" id="KW-0802">TPR repeat</keyword>
<dbReference type="SMART" id="SM00028">
    <property type="entry name" value="TPR"/>
    <property type="match status" value="5"/>
</dbReference>
<dbReference type="CDD" id="cd07302">
    <property type="entry name" value="CHD"/>
    <property type="match status" value="1"/>
</dbReference>
<dbReference type="Gene3D" id="3.30.70.1230">
    <property type="entry name" value="Nucleotide cyclase"/>
    <property type="match status" value="1"/>
</dbReference>
<dbReference type="Gene3D" id="3.40.50.10070">
    <property type="entry name" value="TolB, N-terminal domain"/>
    <property type="match status" value="1"/>
</dbReference>
<dbReference type="AlphaFoldDB" id="A0A932ZV17"/>
<accession>A0A932ZV17</accession>
<protein>
    <submittedName>
        <fullName evidence="3">Adenylate/guanylate cyclase domain-containing protein</fullName>
    </submittedName>
</protein>
<dbReference type="InterPro" id="IPR011990">
    <property type="entry name" value="TPR-like_helical_dom_sf"/>
</dbReference>
<sequence>MASDHVERKLSAILSADVKSYSRLMGEDEAATVRTLTAYRETVSAFIKKHRGRVVDSPGDNMLAEFASVVDALQCAAAIQGDLKRLNADLPPGRRMEFRIGINVGDVIVEGERIYGDGVNIAARLEGLADAGGICVSGSVHDQVEGKLPLQYEFLGEQAVKNIARPIRAYRVLLEPGTAGVERPVGAAAGGWKLRAGAAAVAALLVSGGALWTIQRWVSTLAVNVSPAAKAPLPLPDKPSIAVLPFANLSGDTSQEYFSDGMTEEIITALAKFPGLFVIARNSTFRYKGKAVDIRRVGRELGVGYVLEGSVRKADQRVRVTAQLIDARTEAHKWAERYERPLTDIFALQDEMTERIVSTLVAQVAKADLERALRKGTKDLGAYDYLLRGHELRRRGSKEATFQARRMFEKAIGIDPAYAEAYAGLSNTYRMGALRGWEPKEALDRSLEFARKAIGLDGSLPSAYANLGMGLVRKGQHEEGIAAIEKAISLNPNDAASYINLAGAVTFAGKPTEAIRLVKKAMRLDPFYPPLWDFILGRAHFYLRQHEKALPPLKASTDRAPNSWSFHAFLAATYAHLGRQGEARAEIAQVRRLWPDATVRKIGELGAIYKYKEFLEHYLEGLRKAGLPE</sequence>
<evidence type="ECO:0000313" key="4">
    <source>
        <dbReference type="Proteomes" id="UP000752292"/>
    </source>
</evidence>
<dbReference type="Proteomes" id="UP000752292">
    <property type="component" value="Unassembled WGS sequence"/>
</dbReference>
<dbReference type="SUPFAM" id="SSF55073">
    <property type="entry name" value="Nucleotide cyclase"/>
    <property type="match status" value="1"/>
</dbReference>
<evidence type="ECO:0000259" key="2">
    <source>
        <dbReference type="PROSITE" id="PS50125"/>
    </source>
</evidence>
<dbReference type="GO" id="GO:0006171">
    <property type="term" value="P:cAMP biosynthetic process"/>
    <property type="evidence" value="ECO:0007669"/>
    <property type="project" value="TreeGrafter"/>
</dbReference>
<dbReference type="PANTHER" id="PTHR43081">
    <property type="entry name" value="ADENYLATE CYCLASE, TERMINAL-DIFFERENTIATION SPECIFIC-RELATED"/>
    <property type="match status" value="1"/>
</dbReference>
<feature type="domain" description="Guanylate cyclase" evidence="2">
    <location>
        <begin position="12"/>
        <end position="126"/>
    </location>
</feature>
<dbReference type="InterPro" id="IPR050697">
    <property type="entry name" value="Adenylyl/Guanylyl_Cyclase_3/4"/>
</dbReference>
<dbReference type="Gene3D" id="1.25.40.10">
    <property type="entry name" value="Tetratricopeptide repeat domain"/>
    <property type="match status" value="2"/>
</dbReference>
<name>A0A932ZV17_UNCTE</name>
<dbReference type="InterPro" id="IPR019734">
    <property type="entry name" value="TPR_rpt"/>
</dbReference>
<proteinExistence type="predicted"/>
<dbReference type="SUPFAM" id="SSF48452">
    <property type="entry name" value="TPR-like"/>
    <property type="match status" value="1"/>
</dbReference>
<evidence type="ECO:0000313" key="3">
    <source>
        <dbReference type="EMBL" id="MBI4252153.1"/>
    </source>
</evidence>
<dbReference type="EMBL" id="JACQRX010000296">
    <property type="protein sequence ID" value="MBI4252153.1"/>
    <property type="molecule type" value="Genomic_DNA"/>
</dbReference>
<reference evidence="3" key="1">
    <citation type="submission" date="2020-07" db="EMBL/GenBank/DDBJ databases">
        <title>Huge and variable diversity of episymbiotic CPR bacteria and DPANN archaea in groundwater ecosystems.</title>
        <authorList>
            <person name="He C.Y."/>
            <person name="Keren R."/>
            <person name="Whittaker M."/>
            <person name="Farag I.F."/>
            <person name="Doudna J."/>
            <person name="Cate J.H.D."/>
            <person name="Banfield J.F."/>
        </authorList>
    </citation>
    <scope>NUCLEOTIDE SEQUENCE</scope>
    <source>
        <strain evidence="3">NC_groundwater_1370_Ag_S-0.2um_69_93</strain>
    </source>
</reference>
<dbReference type="Pfam" id="PF13432">
    <property type="entry name" value="TPR_16"/>
    <property type="match status" value="1"/>
</dbReference>
<dbReference type="PROSITE" id="PS50125">
    <property type="entry name" value="GUANYLATE_CYCLASE_2"/>
    <property type="match status" value="1"/>
</dbReference>
<feature type="repeat" description="TPR" evidence="1">
    <location>
        <begin position="461"/>
        <end position="494"/>
    </location>
</feature>
<dbReference type="PROSITE" id="PS50005">
    <property type="entry name" value="TPR"/>
    <property type="match status" value="2"/>
</dbReference>
<dbReference type="PANTHER" id="PTHR43081:SF19">
    <property type="entry name" value="PH-SENSITIVE ADENYLATE CYCLASE RV1264"/>
    <property type="match status" value="1"/>
</dbReference>
<dbReference type="InterPro" id="IPR001054">
    <property type="entry name" value="A/G_cyclase"/>
</dbReference>
<evidence type="ECO:0000256" key="1">
    <source>
        <dbReference type="PROSITE-ProRule" id="PRU00339"/>
    </source>
</evidence>
<dbReference type="Pfam" id="PF00211">
    <property type="entry name" value="Guanylate_cyc"/>
    <property type="match status" value="1"/>
</dbReference>
<feature type="repeat" description="TPR" evidence="1">
    <location>
        <begin position="495"/>
        <end position="528"/>
    </location>
</feature>
<dbReference type="PROSITE" id="PS50293">
    <property type="entry name" value="TPR_REGION"/>
    <property type="match status" value="1"/>
</dbReference>
<dbReference type="InterPro" id="IPR029787">
    <property type="entry name" value="Nucleotide_cyclase"/>
</dbReference>
<dbReference type="GO" id="GO:0004016">
    <property type="term" value="F:adenylate cyclase activity"/>
    <property type="evidence" value="ECO:0007669"/>
    <property type="project" value="UniProtKB-ARBA"/>
</dbReference>